<feature type="signal peptide" evidence="10">
    <location>
        <begin position="1"/>
        <end position="25"/>
    </location>
</feature>
<dbReference type="InterPro" id="IPR050173">
    <property type="entry name" value="ABC_transporter_C-like"/>
</dbReference>
<feature type="transmembrane region" description="Helical" evidence="9">
    <location>
        <begin position="129"/>
        <end position="147"/>
    </location>
</feature>
<evidence type="ECO:0000256" key="2">
    <source>
        <dbReference type="ARBA" id="ARBA00022448"/>
    </source>
</evidence>
<dbReference type="InterPro" id="IPR044726">
    <property type="entry name" value="ABCC_6TM_D2"/>
</dbReference>
<evidence type="ECO:0000259" key="11">
    <source>
        <dbReference type="PROSITE" id="PS50893"/>
    </source>
</evidence>
<feature type="transmembrane region" description="Helical" evidence="9">
    <location>
        <begin position="266"/>
        <end position="285"/>
    </location>
</feature>
<reference evidence="13 14" key="1">
    <citation type="submission" date="2024-01" db="EMBL/GenBank/DDBJ databases">
        <authorList>
            <person name="Allen C."/>
            <person name="Tagirdzhanova G."/>
        </authorList>
    </citation>
    <scope>NUCLEOTIDE SEQUENCE [LARGE SCALE GENOMIC DNA]</scope>
</reference>
<feature type="transmembrane region" description="Helical" evidence="9">
    <location>
        <begin position="35"/>
        <end position="53"/>
    </location>
</feature>
<keyword evidence="14" id="KW-1185">Reference proteome</keyword>
<dbReference type="InterPro" id="IPR027417">
    <property type="entry name" value="P-loop_NTPase"/>
</dbReference>
<protein>
    <recommendedName>
        <fullName evidence="15">ABC transporter</fullName>
    </recommendedName>
</protein>
<keyword evidence="5" id="KW-0067">ATP-binding</keyword>
<feature type="region of interest" description="Disordered" evidence="8">
    <location>
        <begin position="821"/>
        <end position="848"/>
    </location>
</feature>
<dbReference type="InterPro" id="IPR017871">
    <property type="entry name" value="ABC_transporter-like_CS"/>
</dbReference>
<feature type="compositionally biased region" description="Polar residues" evidence="8">
    <location>
        <begin position="461"/>
        <end position="492"/>
    </location>
</feature>
<dbReference type="Gene3D" id="1.20.1560.10">
    <property type="entry name" value="ABC transporter type 1, transmembrane domain"/>
    <property type="match status" value="2"/>
</dbReference>
<keyword evidence="10" id="KW-0732">Signal</keyword>
<keyword evidence="6 9" id="KW-1133">Transmembrane helix</keyword>
<feature type="transmembrane region" description="Helical" evidence="9">
    <location>
        <begin position="297"/>
        <end position="318"/>
    </location>
</feature>
<dbReference type="SUPFAM" id="SSF52540">
    <property type="entry name" value="P-loop containing nucleoside triphosphate hydrolases"/>
    <property type="match status" value="2"/>
</dbReference>
<keyword evidence="3 9" id="KW-0812">Transmembrane</keyword>
<feature type="transmembrane region" description="Helical" evidence="9">
    <location>
        <begin position="511"/>
        <end position="534"/>
    </location>
</feature>
<dbReference type="PROSITE" id="PS00211">
    <property type="entry name" value="ABC_TRANSPORTER_1"/>
    <property type="match status" value="1"/>
</dbReference>
<feature type="region of interest" description="Disordered" evidence="8">
    <location>
        <begin position="461"/>
        <end position="494"/>
    </location>
</feature>
<feature type="domain" description="ABC transmembrane type-1" evidence="12">
    <location>
        <begin position="151"/>
        <end position="323"/>
    </location>
</feature>
<feature type="domain" description="ABC transmembrane type-1" evidence="12">
    <location>
        <begin position="522"/>
        <end position="809"/>
    </location>
</feature>
<evidence type="ECO:0000256" key="4">
    <source>
        <dbReference type="ARBA" id="ARBA00022741"/>
    </source>
</evidence>
<dbReference type="PANTHER" id="PTHR24223">
    <property type="entry name" value="ATP-BINDING CASSETTE SUB-FAMILY C"/>
    <property type="match status" value="1"/>
</dbReference>
<accession>A0ABP0CE07</accession>
<feature type="domain" description="ABC transporter" evidence="11">
    <location>
        <begin position="865"/>
        <end position="1138"/>
    </location>
</feature>
<dbReference type="SMART" id="SM00382">
    <property type="entry name" value="AAA"/>
    <property type="match status" value="2"/>
</dbReference>
<dbReference type="PROSITE" id="PS50929">
    <property type="entry name" value="ABC_TM1F"/>
    <property type="match status" value="2"/>
</dbReference>
<keyword evidence="2" id="KW-0813">Transport</keyword>
<dbReference type="SUPFAM" id="SSF90123">
    <property type="entry name" value="ABC transporter transmembrane region"/>
    <property type="match status" value="2"/>
</dbReference>
<evidence type="ECO:0000256" key="8">
    <source>
        <dbReference type="SAM" id="MobiDB-lite"/>
    </source>
</evidence>
<evidence type="ECO:0008006" key="15">
    <source>
        <dbReference type="Google" id="ProtNLM"/>
    </source>
</evidence>
<comment type="caution">
    <text evidence="13">The sequence shown here is derived from an EMBL/GenBank/DDBJ whole genome shotgun (WGS) entry which is preliminary data.</text>
</comment>
<evidence type="ECO:0000256" key="5">
    <source>
        <dbReference type="ARBA" id="ARBA00022840"/>
    </source>
</evidence>
<dbReference type="InterPro" id="IPR011527">
    <property type="entry name" value="ABC1_TM_dom"/>
</dbReference>
<evidence type="ECO:0000313" key="14">
    <source>
        <dbReference type="Proteomes" id="UP001642405"/>
    </source>
</evidence>
<dbReference type="EMBL" id="CAWUHB010000049">
    <property type="protein sequence ID" value="CAK7229469.1"/>
    <property type="molecule type" value="Genomic_DNA"/>
</dbReference>
<dbReference type="Gene3D" id="3.40.50.300">
    <property type="entry name" value="P-loop containing nucleotide triphosphate hydrolases"/>
    <property type="match status" value="2"/>
</dbReference>
<feature type="transmembrane region" description="Helical" evidence="9">
    <location>
        <begin position="643"/>
        <end position="671"/>
    </location>
</feature>
<comment type="subcellular location">
    <subcellularLocation>
        <location evidence="1">Membrane</location>
        <topology evidence="1">Multi-pass membrane protein</topology>
    </subcellularLocation>
</comment>
<dbReference type="PROSITE" id="PS50893">
    <property type="entry name" value="ABC_TRANSPORTER_2"/>
    <property type="match status" value="1"/>
</dbReference>
<dbReference type="PANTHER" id="PTHR24223:SF345">
    <property type="entry name" value="ABC MULTIDRUG TRANSPORTER (EUROFUNG)"/>
    <property type="match status" value="1"/>
</dbReference>
<dbReference type="InterPro" id="IPR003593">
    <property type="entry name" value="AAA+_ATPase"/>
</dbReference>
<feature type="transmembrane region" description="Helical" evidence="9">
    <location>
        <begin position="554"/>
        <end position="574"/>
    </location>
</feature>
<evidence type="ECO:0000256" key="10">
    <source>
        <dbReference type="SAM" id="SignalP"/>
    </source>
</evidence>
<dbReference type="InterPro" id="IPR036640">
    <property type="entry name" value="ABC1_TM_sf"/>
</dbReference>
<feature type="chain" id="PRO_5046491527" description="ABC transporter" evidence="10">
    <location>
        <begin position="26"/>
        <end position="1138"/>
    </location>
</feature>
<gene>
    <name evidence="13" type="ORF">SCUCBS95973_007233</name>
</gene>
<evidence type="ECO:0000256" key="3">
    <source>
        <dbReference type="ARBA" id="ARBA00022692"/>
    </source>
</evidence>
<evidence type="ECO:0000259" key="12">
    <source>
        <dbReference type="PROSITE" id="PS50929"/>
    </source>
</evidence>
<dbReference type="Pfam" id="PF00664">
    <property type="entry name" value="ABC_membrane"/>
    <property type="match status" value="1"/>
</dbReference>
<organism evidence="13 14">
    <name type="scientific">Sporothrix curviconia</name>
    <dbReference type="NCBI Taxonomy" id="1260050"/>
    <lineage>
        <taxon>Eukaryota</taxon>
        <taxon>Fungi</taxon>
        <taxon>Dikarya</taxon>
        <taxon>Ascomycota</taxon>
        <taxon>Pezizomycotina</taxon>
        <taxon>Sordariomycetes</taxon>
        <taxon>Sordariomycetidae</taxon>
        <taxon>Ophiostomatales</taxon>
        <taxon>Ophiostomataceae</taxon>
        <taxon>Sporothrix</taxon>
    </lineage>
</organism>
<feature type="transmembrane region" description="Helical" evidence="9">
    <location>
        <begin position="692"/>
        <end position="711"/>
    </location>
</feature>
<proteinExistence type="predicted"/>
<dbReference type="Pfam" id="PF00005">
    <property type="entry name" value="ABC_tran"/>
    <property type="match status" value="2"/>
</dbReference>
<evidence type="ECO:0000256" key="1">
    <source>
        <dbReference type="ARBA" id="ARBA00004141"/>
    </source>
</evidence>
<feature type="transmembrane region" description="Helical" evidence="9">
    <location>
        <begin position="177"/>
        <end position="197"/>
    </location>
</feature>
<feature type="transmembrane region" description="Helical" evidence="9">
    <location>
        <begin position="740"/>
        <end position="765"/>
    </location>
</feature>
<feature type="compositionally biased region" description="Basic and acidic residues" evidence="8">
    <location>
        <begin position="821"/>
        <end position="834"/>
    </location>
</feature>
<dbReference type="Proteomes" id="UP001642405">
    <property type="component" value="Unassembled WGS sequence"/>
</dbReference>
<keyword evidence="7 9" id="KW-0472">Membrane</keyword>
<evidence type="ECO:0000256" key="7">
    <source>
        <dbReference type="ARBA" id="ARBA00023136"/>
    </source>
</evidence>
<dbReference type="CDD" id="cd18580">
    <property type="entry name" value="ABC_6TM_ABCC_D2"/>
    <property type="match status" value="1"/>
</dbReference>
<keyword evidence="4" id="KW-0547">Nucleotide-binding</keyword>
<evidence type="ECO:0000256" key="9">
    <source>
        <dbReference type="SAM" id="Phobius"/>
    </source>
</evidence>
<sequence>MASVQQPACIFYLIATLVADFLLLAAPTPLGGSALFGRAVCLQAATKLVLLVLESRSKAHILRDEFAGRPPEDLAGILSLAYFWWLHDLLSLGYRKILSTDDLPRPALISWAISFVEKPAEEQIGDADASATGFWIVVTATIIYFGLTGAAEMLHEMWAFCVEAVVGFSMLAREIGWLWPLPAGIVFVFSQTSRYAVKPMKTRQTVWNEATQKRLSMTSSVLGAIKSVKMLGIQTAAEDLILHLRERELNAAKDVRWLNVLYNSSANALGLFSPVLTVALFAVFSSANGREFDTRTAFTATAILSMITHPINMIMTILPRIAASMSSFERIQAYLLRPKIEDKRLALQADDSQHPAAAIVLRDVTISGEQAPQPILQSVNLSIEKGSLVVITGPVGSGKSLLLQTILGEAAFQNGSIHVSSKSPYFHLGDNILLLAEGTVKCQGPWSRLQSQNPGVFQWLSTEPNPGASGSESVENVTAQTRTGPPSKNSNKALPVTDYHKKDGDLSLYRYYITSAGIWNVLLVASLTMTYAFFFTMSVSYLKWWTESKTRHTVMYALGYVSMLVVAWIATSFLKWADIILVAGRSGEILHRRLLQSTCNAHLVFFSATDLGTVLNRFTQDIQLVDKQISVAMSGLLAQIFKLLMQVIVLLMSQPLLALTLPVCVASVYAVQKRYLRTSRQLRRMELESQSAVYFSFLETASGLQTIRVFGWQAAMSRKNAACLDDAQRPVYLMLCLRRWLNVVLDTLVASIAVGTVWLAVAGAVSSQPTSQPNTVWRPSGGQVGVALNIILVTNTTLLSLVQMWTNLEVSLGAVARLREAAQETPQEEPRDETVGEAQDAVQSDEEGVGAVSRLLPDWPNAGEVELKNVTASYKPETRVLNGVDLRIKPGQVAVICGRTGSGKSSLLMSLLRLLTVRPTGTISVDGVDLAGLRVDDIRRRAFVTVSQDPFLVPSASLRFHLDPAETLPDTALAEALRRTRLLRLFAGSSYDDSLEAALTTPSSSSSSSSLWDRALSSFPVLSAGQAQLLSLARALLQLQTRSSGKRKPIVLLDEITASLDAETEAAVYDVVEEVFIKGRAGAGHTVLVVTHRPAALARRLRPGQDATIWMGHGQVERVETLPENQGAFERSGDSYLE</sequence>
<name>A0ABP0CE07_9PEZI</name>
<evidence type="ECO:0000256" key="6">
    <source>
        <dbReference type="ARBA" id="ARBA00022989"/>
    </source>
</evidence>
<dbReference type="InterPro" id="IPR003439">
    <property type="entry name" value="ABC_transporter-like_ATP-bd"/>
</dbReference>
<evidence type="ECO:0000313" key="13">
    <source>
        <dbReference type="EMBL" id="CAK7229469.1"/>
    </source>
</evidence>